<sequence length="102" mass="10474">ALRPVTAEQLRGAGGGDVARDALFRVEWSAVAVPAAEDEPGARIEYLGAGVADGVVARAHEVTLRALELVQGWLAGESAGRSRLVVVTRGAVACSDAEVPDP</sequence>
<accession>A0ABR5HQ47</accession>
<dbReference type="Proteomes" id="UP000037274">
    <property type="component" value="Unassembled WGS sequence"/>
</dbReference>
<evidence type="ECO:0000313" key="1">
    <source>
        <dbReference type="EMBL" id="KMS65847.1"/>
    </source>
</evidence>
<name>A0ABR5HQ47_STRLW</name>
<proteinExistence type="predicted"/>
<dbReference type="EMBL" id="LFEH01000320">
    <property type="protein sequence ID" value="KMS65847.1"/>
    <property type="molecule type" value="Genomic_DNA"/>
</dbReference>
<protein>
    <submittedName>
        <fullName evidence="1">Uncharacterized protein</fullName>
    </submittedName>
</protein>
<evidence type="ECO:0000313" key="2">
    <source>
        <dbReference type="Proteomes" id="UP000037274"/>
    </source>
</evidence>
<dbReference type="InterPro" id="IPR036291">
    <property type="entry name" value="NAD(P)-bd_dom_sf"/>
</dbReference>
<organism evidence="1 2">
    <name type="scientific">Streptomyces leeuwenhoekii</name>
    <dbReference type="NCBI Taxonomy" id="1437453"/>
    <lineage>
        <taxon>Bacteria</taxon>
        <taxon>Bacillati</taxon>
        <taxon>Actinomycetota</taxon>
        <taxon>Actinomycetes</taxon>
        <taxon>Kitasatosporales</taxon>
        <taxon>Streptomycetaceae</taxon>
        <taxon>Streptomyces</taxon>
    </lineage>
</organism>
<dbReference type="SUPFAM" id="SSF51735">
    <property type="entry name" value="NAD(P)-binding Rossmann-fold domains"/>
    <property type="match status" value="1"/>
</dbReference>
<keyword evidence="2" id="KW-1185">Reference proteome</keyword>
<comment type="caution">
    <text evidence="1">The sequence shown here is derived from an EMBL/GenBank/DDBJ whole genome shotgun (WGS) entry which is preliminary data.</text>
</comment>
<feature type="non-terminal residue" evidence="1">
    <location>
        <position position="1"/>
    </location>
</feature>
<reference evidence="1 2" key="1">
    <citation type="submission" date="2015-06" db="EMBL/GenBank/DDBJ databases">
        <title>Draft genome sequence of Streptomyces leeuwenhoekii C58, which produces the novel lasso peptide, chaxapeptin.</title>
        <authorList>
            <person name="Yi Y."/>
            <person name="Hai D."/>
            <person name="Jaspars M."/>
            <person name="Sheng H."/>
            <person name="Rateb M.E."/>
            <person name="Bull A."/>
            <person name="Goodfellow M."/>
            <person name="Asenjo J.A."/>
            <person name="Ebel R."/>
        </authorList>
    </citation>
    <scope>NUCLEOTIDE SEQUENCE [LARGE SCALE GENOMIC DNA]</scope>
    <source>
        <strain evidence="1 2">C58</strain>
    </source>
</reference>
<gene>
    <name evidence="1" type="ORF">ACH49_30165</name>
</gene>
<feature type="non-terminal residue" evidence="1">
    <location>
        <position position="102"/>
    </location>
</feature>
<dbReference type="Gene3D" id="3.40.50.11460">
    <property type="match status" value="1"/>
</dbReference>